<dbReference type="Proteomes" id="UP000030656">
    <property type="component" value="Unassembled WGS sequence"/>
</dbReference>
<reference evidence="2 3" key="1">
    <citation type="submission" date="2013-02" db="EMBL/GenBank/DDBJ databases">
        <title>The Genome Annotation of Plasmodium falciparum FCH/4.</title>
        <authorList>
            <consortium name="The Broad Institute Genome Sequencing Platform"/>
            <consortium name="The Broad Institute Genome Sequencing Center for Infectious Disease"/>
            <person name="Neafsey D."/>
            <person name="Hoffman S."/>
            <person name="Volkman S."/>
            <person name="Rosenthal P."/>
            <person name="Walker B."/>
            <person name="Young S.K."/>
            <person name="Zeng Q."/>
            <person name="Gargeya S."/>
            <person name="Fitzgerald M."/>
            <person name="Haas B."/>
            <person name="Abouelleil A."/>
            <person name="Allen A.W."/>
            <person name="Alvarado L."/>
            <person name="Arachchi H.M."/>
            <person name="Berlin A.M."/>
            <person name="Chapman S.B."/>
            <person name="Gainer-Dewar J."/>
            <person name="Goldberg J."/>
            <person name="Griggs A."/>
            <person name="Gujja S."/>
            <person name="Hansen M."/>
            <person name="Howarth C."/>
            <person name="Imamovic A."/>
            <person name="Ireland A."/>
            <person name="Larimer J."/>
            <person name="McCowan C."/>
            <person name="Murphy C."/>
            <person name="Pearson M."/>
            <person name="Poon T.W."/>
            <person name="Priest M."/>
            <person name="Roberts A."/>
            <person name="Saif S."/>
            <person name="Shea T."/>
            <person name="Sisk P."/>
            <person name="Sykes S."/>
            <person name="Wortman J."/>
            <person name="Nusbaum C."/>
            <person name="Birren B."/>
        </authorList>
    </citation>
    <scope>NUCLEOTIDE SEQUENCE [LARGE SCALE GENOMIC DNA]</scope>
    <source>
        <strain evidence="2 3">FCH/4</strain>
    </source>
</reference>
<gene>
    <name evidence="2" type="ORF">PFFCH_04558</name>
</gene>
<evidence type="ECO:0000256" key="1">
    <source>
        <dbReference type="SAM" id="MobiDB-lite"/>
    </source>
</evidence>
<evidence type="ECO:0000313" key="3">
    <source>
        <dbReference type="Proteomes" id="UP000030656"/>
    </source>
</evidence>
<feature type="compositionally biased region" description="Basic and acidic residues" evidence="1">
    <location>
        <begin position="72"/>
        <end position="91"/>
    </location>
</feature>
<dbReference type="AlphaFoldDB" id="A0A024VIJ1"/>
<feature type="compositionally biased region" description="Basic and acidic residues" evidence="1">
    <location>
        <begin position="38"/>
        <end position="47"/>
    </location>
</feature>
<sequence>MEYLESEKSSSDDRREVNNFENDYSKDSSHSNINSDLDVDRKKHSDNVYEESEQDGKQTEGRKKIKGFFKLKKGDSEDENKEKETKDHRLKDGGDTFEENINVLKKKKKKKIVILLIIIKNILIKINTMDLHQTNIRLIRMKIFSKQQKEIKY</sequence>
<feature type="region of interest" description="Disordered" evidence="1">
    <location>
        <begin position="1"/>
        <end position="91"/>
    </location>
</feature>
<feature type="compositionally biased region" description="Basic and acidic residues" evidence="1">
    <location>
        <begin position="1"/>
        <end position="29"/>
    </location>
</feature>
<proteinExistence type="predicted"/>
<name>A0A024VIJ1_PLAFA</name>
<dbReference type="EMBL" id="KI928028">
    <property type="protein sequence ID" value="ETW28000.1"/>
    <property type="molecule type" value="Genomic_DNA"/>
</dbReference>
<organism evidence="2 3">
    <name type="scientific">Plasmodium falciparum FCH/4</name>
    <dbReference type="NCBI Taxonomy" id="1036724"/>
    <lineage>
        <taxon>Eukaryota</taxon>
        <taxon>Sar</taxon>
        <taxon>Alveolata</taxon>
        <taxon>Apicomplexa</taxon>
        <taxon>Aconoidasida</taxon>
        <taxon>Haemosporida</taxon>
        <taxon>Plasmodiidae</taxon>
        <taxon>Plasmodium</taxon>
        <taxon>Plasmodium (Laverania)</taxon>
    </lineage>
</organism>
<accession>A0A024VIJ1</accession>
<protein>
    <submittedName>
        <fullName evidence="2">Uncharacterized protein</fullName>
    </submittedName>
</protein>
<reference evidence="2 3" key="2">
    <citation type="submission" date="2013-02" db="EMBL/GenBank/DDBJ databases">
        <title>The Genome Sequence of Plasmodium falciparum FCH/4.</title>
        <authorList>
            <consortium name="The Broad Institute Genome Sequencing Platform"/>
            <consortium name="The Broad Institute Genome Sequencing Center for Infectious Disease"/>
            <person name="Neafsey D."/>
            <person name="Cheeseman I."/>
            <person name="Volkman S."/>
            <person name="Adams J."/>
            <person name="Walker B."/>
            <person name="Young S.K."/>
            <person name="Zeng Q."/>
            <person name="Gargeya S."/>
            <person name="Fitzgerald M."/>
            <person name="Haas B."/>
            <person name="Abouelleil A."/>
            <person name="Alvarado L."/>
            <person name="Arachchi H.M."/>
            <person name="Berlin A.M."/>
            <person name="Chapman S.B."/>
            <person name="Dewar J."/>
            <person name="Goldberg J."/>
            <person name="Griggs A."/>
            <person name="Gujja S."/>
            <person name="Hansen M."/>
            <person name="Howarth C."/>
            <person name="Imamovic A."/>
            <person name="Larimer J."/>
            <person name="McCowan C."/>
            <person name="Murphy C."/>
            <person name="Neiman D."/>
            <person name="Pearson M."/>
            <person name="Priest M."/>
            <person name="Roberts A."/>
            <person name="Saif S."/>
            <person name="Shea T."/>
            <person name="Sisk P."/>
            <person name="Sykes S."/>
            <person name="Wortman J."/>
            <person name="Nusbaum C."/>
            <person name="Birren B."/>
        </authorList>
    </citation>
    <scope>NUCLEOTIDE SEQUENCE [LARGE SCALE GENOMIC DNA]</scope>
    <source>
        <strain evidence="2 3">FCH/4</strain>
    </source>
</reference>
<evidence type="ECO:0000313" key="2">
    <source>
        <dbReference type="EMBL" id="ETW28000.1"/>
    </source>
</evidence>